<gene>
    <name evidence="1" type="primary">NPR2_3</name>
    <name evidence="1" type="ORF">DSO57_1004518</name>
</gene>
<proteinExistence type="predicted"/>
<organism evidence="1 2">
    <name type="scientific">Entomophthora muscae</name>
    <dbReference type="NCBI Taxonomy" id="34485"/>
    <lineage>
        <taxon>Eukaryota</taxon>
        <taxon>Fungi</taxon>
        <taxon>Fungi incertae sedis</taxon>
        <taxon>Zoopagomycota</taxon>
        <taxon>Entomophthoromycotina</taxon>
        <taxon>Entomophthoromycetes</taxon>
        <taxon>Entomophthorales</taxon>
        <taxon>Entomophthoraceae</taxon>
        <taxon>Entomophthora</taxon>
    </lineage>
</organism>
<evidence type="ECO:0000313" key="1">
    <source>
        <dbReference type="EMBL" id="KAJ9051435.1"/>
    </source>
</evidence>
<protein>
    <submittedName>
        <fullName evidence="1">Nitrogen permease regulator 2, variant 2</fullName>
    </submittedName>
</protein>
<accession>A0ACC2RMV6</accession>
<name>A0ACC2RMV6_9FUNG</name>
<reference evidence="1" key="1">
    <citation type="submission" date="2022-04" db="EMBL/GenBank/DDBJ databases">
        <title>Genome of the entomopathogenic fungus Entomophthora muscae.</title>
        <authorList>
            <person name="Elya C."/>
            <person name="Lovett B.R."/>
            <person name="Lee E."/>
            <person name="Macias A.M."/>
            <person name="Hajek A.E."/>
            <person name="De Bivort B.L."/>
            <person name="Kasson M.T."/>
            <person name="De Fine Licht H.H."/>
            <person name="Stajich J.E."/>
        </authorList>
    </citation>
    <scope>NUCLEOTIDE SEQUENCE</scope>
    <source>
        <strain evidence="1">Berkeley</strain>
    </source>
</reference>
<evidence type="ECO:0000313" key="2">
    <source>
        <dbReference type="Proteomes" id="UP001165960"/>
    </source>
</evidence>
<dbReference type="EMBL" id="QTSX02007111">
    <property type="protein sequence ID" value="KAJ9051435.1"/>
    <property type="molecule type" value="Genomic_DNA"/>
</dbReference>
<dbReference type="Proteomes" id="UP001165960">
    <property type="component" value="Unassembled WGS sequence"/>
</dbReference>
<sequence length="440" mass="50652">MKTLKHLVHSIPSSLAAVIRARGFQTFRNMDSHSFPRLLSLFYTEFHPIQGPKVIYEIPEGTLINSVSPTSGTPSGDTKVLLSQVGESRLFDFEAISDYIIPKTQLCENILTFTAGSYKVVGHPMTIENRKYERNALMFNLCWVFDAHAVVNSYEPIISKMAVVLRSLEIENEFLSDHNKRKSLLPAMEHMLEDLNNICEARITLTGSMDIINLKLFPSYQQPLNFEMFEVPVPIAELTNMVDSTWDITTNKLLRHIDGVNHVKRIISLSEVDSTLAKKSMEHLLYYGCVVMVDLFQYSNIYAVKPSINRTIEDVILQRECMAYLFRPGVTSPSFAKIFSLYCSLKPGLTLHQWIEENQVESLNLDVRRFINFGILYRFLYRLHKYPVLTQDSSGVLPLQLRRYLTGKHHYDEICVEFGYSSQEMDSILSREPGIKFFYR</sequence>
<comment type="caution">
    <text evidence="1">The sequence shown here is derived from an EMBL/GenBank/DDBJ whole genome shotgun (WGS) entry which is preliminary data.</text>
</comment>
<keyword evidence="2" id="KW-1185">Reference proteome</keyword>